<dbReference type="GO" id="GO:0006631">
    <property type="term" value="P:fatty acid metabolic process"/>
    <property type="evidence" value="ECO:0007669"/>
    <property type="project" value="InterPro"/>
</dbReference>
<feature type="binding site" evidence="12">
    <location>
        <position position="119"/>
    </location>
    <ligand>
        <name>NAD(+)</name>
        <dbReference type="ChEBI" id="CHEBI:57540"/>
    </ligand>
</feature>
<dbReference type="InterPro" id="IPR036291">
    <property type="entry name" value="NAD(P)-bd_dom_sf"/>
</dbReference>
<reference evidence="15 16" key="2">
    <citation type="submission" date="2009-02" db="EMBL/GenBank/DDBJ databases">
        <authorList>
            <person name="Fulton L."/>
            <person name="Clifton S."/>
            <person name="Fulton B."/>
            <person name="Xu J."/>
            <person name="Minx P."/>
            <person name="Pepin K.H."/>
            <person name="Johnson M."/>
            <person name="Bhonagiri V."/>
            <person name="Nash W.E."/>
            <person name="Mardis E.R."/>
            <person name="Wilson R.K."/>
        </authorList>
    </citation>
    <scope>NUCLEOTIDE SEQUENCE [LARGE SCALE GENOMIC DNA]</scope>
    <source>
        <strain evidence="15 16">DSM 20438</strain>
    </source>
</reference>
<evidence type="ECO:0000259" key="13">
    <source>
        <dbReference type="Pfam" id="PF00725"/>
    </source>
</evidence>
<dbReference type="EC" id="1.1.1.45" evidence="9"/>
<dbReference type="Proteomes" id="UP000003875">
    <property type="component" value="Unassembled WGS sequence"/>
</dbReference>
<dbReference type="SUPFAM" id="SSF51735">
    <property type="entry name" value="NAD(P)-binding Rossmann-fold domains"/>
    <property type="match status" value="1"/>
</dbReference>
<evidence type="ECO:0000313" key="15">
    <source>
        <dbReference type="EMBL" id="EEG70468.1"/>
    </source>
</evidence>
<feature type="binding site" evidence="12">
    <location>
        <position position="170"/>
    </location>
    <ligand>
        <name>NAD(+)</name>
        <dbReference type="ChEBI" id="CHEBI:57540"/>
    </ligand>
</feature>
<dbReference type="GO" id="GO:0070403">
    <property type="term" value="F:NAD+ binding"/>
    <property type="evidence" value="ECO:0007669"/>
    <property type="project" value="InterPro"/>
</dbReference>
<feature type="domain" description="3-hydroxyacyl-CoA dehydrogenase C-terminal" evidence="13">
    <location>
        <begin position="214"/>
        <end position="312"/>
    </location>
</feature>
<dbReference type="eggNOG" id="COG1250">
    <property type="taxonomic scope" value="Bacteria"/>
</dbReference>
<keyword evidence="7" id="KW-0560">Oxidoreductase</keyword>
<evidence type="ECO:0000256" key="4">
    <source>
        <dbReference type="ARBA" id="ARBA00011738"/>
    </source>
</evidence>
<dbReference type="PANTHER" id="PTHR48075">
    <property type="entry name" value="3-HYDROXYACYL-COA DEHYDROGENASE FAMILY PROTEIN"/>
    <property type="match status" value="1"/>
</dbReference>
<dbReference type="PANTHER" id="PTHR48075:SF1">
    <property type="entry name" value="LAMBDA-CRYSTALLIN HOMOLOG"/>
    <property type="match status" value="1"/>
</dbReference>
<reference evidence="15 16" key="1">
    <citation type="submission" date="2009-02" db="EMBL/GenBank/DDBJ databases">
        <title>Draft genome sequence of Bifidobacterium pseudocatenulatum (DSM 20438).</title>
        <authorList>
            <person name="Sudarsanam P."/>
            <person name="Ley R."/>
            <person name="Guruge J."/>
            <person name="Turnbaugh P.J."/>
            <person name="Mahowald M."/>
            <person name="Liep D."/>
            <person name="Gordon J."/>
        </authorList>
    </citation>
    <scope>NUCLEOTIDE SEQUENCE [LARGE SCALE GENOMIC DNA]</scope>
    <source>
        <strain evidence="15 16">DSM 20438</strain>
    </source>
</reference>
<dbReference type="PROSITE" id="PS00067">
    <property type="entry name" value="3HCDH"/>
    <property type="match status" value="1"/>
</dbReference>
<feature type="binding site" evidence="12">
    <location>
        <position position="304"/>
    </location>
    <ligand>
        <name>NAD(+)</name>
        <dbReference type="ChEBI" id="CHEBI:57540"/>
    </ligand>
</feature>
<keyword evidence="6" id="KW-0597">Phosphoprotein</keyword>
<feature type="binding site" evidence="12">
    <location>
        <position position="146"/>
    </location>
    <ligand>
        <name>NAD(+)</name>
        <dbReference type="ChEBI" id="CHEBI:57540"/>
    </ligand>
</feature>
<dbReference type="SUPFAM" id="SSF48179">
    <property type="entry name" value="6-phosphogluconate dehydrogenase C-terminal domain-like"/>
    <property type="match status" value="1"/>
</dbReference>
<feature type="site" description="Important for catalytic activity" evidence="11">
    <location>
        <position position="167"/>
    </location>
</feature>
<dbReference type="InterPro" id="IPR006176">
    <property type="entry name" value="3-OHacyl-CoA_DH_NAD-bd"/>
</dbReference>
<dbReference type="InterPro" id="IPR022694">
    <property type="entry name" value="3-OHacyl-CoA_DH"/>
</dbReference>
<gene>
    <name evidence="15" type="ORF">BIFPSEUDO_03485</name>
</gene>
<dbReference type="AlphaFoldDB" id="C0BSW7"/>
<evidence type="ECO:0000256" key="5">
    <source>
        <dbReference type="ARBA" id="ARBA00022490"/>
    </source>
</evidence>
<comment type="caution">
    <text evidence="15">The sequence shown here is derived from an EMBL/GenBank/DDBJ whole genome shotgun (WGS) entry which is preliminary data.</text>
</comment>
<dbReference type="GO" id="GO:0050104">
    <property type="term" value="F:L-gulonate 3-dehydrogenase activity"/>
    <property type="evidence" value="ECO:0007669"/>
    <property type="project" value="UniProtKB-EC"/>
</dbReference>
<evidence type="ECO:0000256" key="3">
    <source>
        <dbReference type="ARBA" id="ARBA00009463"/>
    </source>
</evidence>
<dbReference type="InterPro" id="IPR006108">
    <property type="entry name" value="3HC_DH_C"/>
</dbReference>
<comment type="pathway">
    <text evidence="2">Lipid metabolism; butanoate metabolism.</text>
</comment>
<evidence type="ECO:0000256" key="2">
    <source>
        <dbReference type="ARBA" id="ARBA00005086"/>
    </source>
</evidence>
<evidence type="ECO:0000256" key="8">
    <source>
        <dbReference type="ARBA" id="ARBA00023027"/>
    </source>
</evidence>
<sequence length="346" mass="38129">MEAPYEDCEVAMTDATVQTIEPKTLESIRTVANIGSGTMGHATALQFAVAGYPVKLVDCSEELLKRGMEHIRADAEEFAQAGLLRAEDTVDDVLSRISTYTDYENGVSDADFIIESIVEKLDVKQSVWQQIEQYAPVDAIFATNTSGLGPTAIQSVLKHPERFVVAHFWNPAHLMPLVEVVPGKDTAPEVVDTTFDLMASIGKKPAKIKKESLGFVGNRMQLALLREAFNIINEGIADAETVDTVVRYSLGRRWNLVGPVASADLGGLDTFYNISTYLFKDMDNGTEPSLLLAWKVQDGNLGTKTGRGFYEWQGEDGQRIIRERDEQLMQQLAEDAAVEDADCKSE</sequence>
<comment type="similarity">
    <text evidence="3">Belongs to the 3-hydroxyacyl-CoA dehydrogenase family.</text>
</comment>
<dbReference type="InterPro" id="IPR008927">
    <property type="entry name" value="6-PGluconate_DH-like_C_sf"/>
</dbReference>
<dbReference type="KEGG" id="bpsc:BBPC_0762"/>
<dbReference type="EMBL" id="ABXX02000003">
    <property type="protein sequence ID" value="EEG70468.1"/>
    <property type="molecule type" value="Genomic_DNA"/>
</dbReference>
<dbReference type="Pfam" id="PF00725">
    <property type="entry name" value="3HCDH"/>
    <property type="match status" value="1"/>
</dbReference>
<accession>C0BSW7</accession>
<feature type="binding site" evidence="12">
    <location>
        <position position="124"/>
    </location>
    <ligand>
        <name>NAD(+)</name>
        <dbReference type="ChEBI" id="CHEBI:57540"/>
    </ligand>
</feature>
<protein>
    <recommendedName>
        <fullName evidence="10">L-gulonate 3-dehydrogenase</fullName>
        <ecNumber evidence="9">1.1.1.45</ecNumber>
    </recommendedName>
    <alternativeName>
        <fullName evidence="10">L-gulonate 3-dehydrogenase</fullName>
    </alternativeName>
</protein>
<evidence type="ECO:0000259" key="14">
    <source>
        <dbReference type="Pfam" id="PF02737"/>
    </source>
</evidence>
<feature type="domain" description="3-hydroxyacyl-CoA dehydrogenase NAD binding" evidence="14">
    <location>
        <begin position="30"/>
        <end position="209"/>
    </location>
</feature>
<proteinExistence type="inferred from homology"/>
<evidence type="ECO:0000256" key="9">
    <source>
        <dbReference type="ARBA" id="ARBA00038962"/>
    </source>
</evidence>
<evidence type="ECO:0000256" key="10">
    <source>
        <dbReference type="ARBA" id="ARBA00042709"/>
    </source>
</evidence>
<evidence type="ECO:0000256" key="6">
    <source>
        <dbReference type="ARBA" id="ARBA00022553"/>
    </source>
</evidence>
<dbReference type="Gene3D" id="3.40.50.720">
    <property type="entry name" value="NAD(P)-binding Rossmann-like Domain"/>
    <property type="match status" value="1"/>
</dbReference>
<evidence type="ECO:0000256" key="11">
    <source>
        <dbReference type="PIRSR" id="PIRSR000105-1"/>
    </source>
</evidence>
<evidence type="ECO:0000256" key="1">
    <source>
        <dbReference type="ARBA" id="ARBA00004496"/>
    </source>
</evidence>
<feature type="binding site" evidence="12">
    <location>
        <position position="58"/>
    </location>
    <ligand>
        <name>NAD(+)</name>
        <dbReference type="ChEBI" id="CHEBI:57540"/>
    </ligand>
</feature>
<name>C0BSW7_BIFPS</name>
<dbReference type="GO" id="GO:0005737">
    <property type="term" value="C:cytoplasm"/>
    <property type="evidence" value="ECO:0007669"/>
    <property type="project" value="UniProtKB-SubCell"/>
</dbReference>
<evidence type="ECO:0000256" key="7">
    <source>
        <dbReference type="ARBA" id="ARBA00023002"/>
    </source>
</evidence>
<evidence type="ECO:0000256" key="12">
    <source>
        <dbReference type="PIRSR" id="PIRSR000105-2"/>
    </source>
</evidence>
<keyword evidence="5" id="KW-0963">Cytoplasm</keyword>
<comment type="subunit">
    <text evidence="4">Homodimer.</text>
</comment>
<organism evidence="15 16">
    <name type="scientific">Bifidobacterium pseudocatenulatum DSM 20438 = JCM 1200 = LMG 10505</name>
    <dbReference type="NCBI Taxonomy" id="547043"/>
    <lineage>
        <taxon>Bacteria</taxon>
        <taxon>Bacillati</taxon>
        <taxon>Actinomycetota</taxon>
        <taxon>Actinomycetes</taxon>
        <taxon>Bifidobacteriales</taxon>
        <taxon>Bifidobacteriaceae</taxon>
        <taxon>Bifidobacterium</taxon>
    </lineage>
</organism>
<dbReference type="InterPro" id="IPR013328">
    <property type="entry name" value="6PGD_dom2"/>
</dbReference>
<evidence type="ECO:0000313" key="16">
    <source>
        <dbReference type="Proteomes" id="UP000003875"/>
    </source>
</evidence>
<dbReference type="PATRIC" id="fig|547043.19.peg.789"/>
<dbReference type="Pfam" id="PF02737">
    <property type="entry name" value="3HCDH_N"/>
    <property type="match status" value="1"/>
</dbReference>
<dbReference type="Gene3D" id="1.10.1040.10">
    <property type="entry name" value="N-(1-d-carboxylethyl)-l-norvaline Dehydrogenase, domain 2"/>
    <property type="match status" value="1"/>
</dbReference>
<comment type="subcellular location">
    <subcellularLocation>
        <location evidence="1">Cytoplasm</location>
    </subcellularLocation>
</comment>
<feature type="binding site" evidence="12">
    <location>
        <begin position="35"/>
        <end position="40"/>
    </location>
    <ligand>
        <name>NAD(+)</name>
        <dbReference type="ChEBI" id="CHEBI:57540"/>
    </ligand>
</feature>
<dbReference type="PIRSF" id="PIRSF000105">
    <property type="entry name" value="HCDH"/>
    <property type="match status" value="1"/>
</dbReference>
<keyword evidence="8 12" id="KW-0520">NAD</keyword>
<dbReference type="InterPro" id="IPR006180">
    <property type="entry name" value="3-OHacyl-CoA_DH_CS"/>
</dbReference>